<protein>
    <submittedName>
        <fullName evidence="3">Uncharacterized protein</fullName>
    </submittedName>
</protein>
<keyword evidence="1" id="KW-1133">Transmembrane helix</keyword>
<dbReference type="InterPro" id="IPR036397">
    <property type="entry name" value="RNaseH_sf"/>
</dbReference>
<keyword evidence="1" id="KW-0812">Transmembrane</keyword>
<sequence>MTFFGQVDVQGDTELIIIYLFFVNYCFLLIFYKIFCDFLYLLDHYGTDIEGNWNDWTFQQDSAPSHASVNENKEKFKSPTQTWLNDHFPDFIKKDEWPASSPDLNPLDYSIWSLLEADVNAEEHNSVESLKNAISEAFERLLMEVINQAVDNSMKRLDDVIKAKGGHFE</sequence>
<dbReference type="AlphaFoldDB" id="A0A914CGM0"/>
<keyword evidence="1" id="KW-0472">Membrane</keyword>
<dbReference type="WBParaSite" id="ACRNAN_scaffold10219.g15570.t1">
    <property type="protein sequence ID" value="ACRNAN_scaffold10219.g15570.t1"/>
    <property type="gene ID" value="ACRNAN_scaffold10219.g15570"/>
</dbReference>
<feature type="transmembrane region" description="Helical" evidence="1">
    <location>
        <begin position="16"/>
        <end position="35"/>
    </location>
</feature>
<dbReference type="Proteomes" id="UP000887540">
    <property type="component" value="Unplaced"/>
</dbReference>
<reference evidence="3" key="1">
    <citation type="submission" date="2022-11" db="UniProtKB">
        <authorList>
            <consortium name="WormBaseParasite"/>
        </authorList>
    </citation>
    <scope>IDENTIFICATION</scope>
</reference>
<evidence type="ECO:0000313" key="2">
    <source>
        <dbReference type="Proteomes" id="UP000887540"/>
    </source>
</evidence>
<accession>A0A914CGM0</accession>
<dbReference type="Gene3D" id="3.30.420.10">
    <property type="entry name" value="Ribonuclease H-like superfamily/Ribonuclease H"/>
    <property type="match status" value="1"/>
</dbReference>
<evidence type="ECO:0000256" key="1">
    <source>
        <dbReference type="SAM" id="Phobius"/>
    </source>
</evidence>
<organism evidence="2 3">
    <name type="scientific">Acrobeloides nanus</name>
    <dbReference type="NCBI Taxonomy" id="290746"/>
    <lineage>
        <taxon>Eukaryota</taxon>
        <taxon>Metazoa</taxon>
        <taxon>Ecdysozoa</taxon>
        <taxon>Nematoda</taxon>
        <taxon>Chromadorea</taxon>
        <taxon>Rhabditida</taxon>
        <taxon>Tylenchina</taxon>
        <taxon>Cephalobomorpha</taxon>
        <taxon>Cephaloboidea</taxon>
        <taxon>Cephalobidae</taxon>
        <taxon>Acrobeloides</taxon>
    </lineage>
</organism>
<dbReference type="GO" id="GO:0003676">
    <property type="term" value="F:nucleic acid binding"/>
    <property type="evidence" value="ECO:0007669"/>
    <property type="project" value="InterPro"/>
</dbReference>
<evidence type="ECO:0000313" key="3">
    <source>
        <dbReference type="WBParaSite" id="ACRNAN_scaffold10219.g15570.t1"/>
    </source>
</evidence>
<keyword evidence="2" id="KW-1185">Reference proteome</keyword>
<name>A0A914CGM0_9BILA</name>
<dbReference type="PANTHER" id="PTHR46068:SF1">
    <property type="entry name" value="TRANSPOSASE IS30-LIKE HTH DOMAIN-CONTAINING PROTEIN"/>
    <property type="match status" value="1"/>
</dbReference>
<proteinExistence type="predicted"/>
<dbReference type="PANTHER" id="PTHR46068">
    <property type="entry name" value="PROTEIN CBG27172"/>
    <property type="match status" value="1"/>
</dbReference>